<proteinExistence type="inferred from homology"/>
<dbReference type="Pfam" id="PF01969">
    <property type="entry name" value="Ni_insertion"/>
    <property type="match status" value="1"/>
</dbReference>
<keyword evidence="2" id="KW-0456">Lyase</keyword>
<comment type="similarity">
    <text evidence="2">Belongs to the LarC family.</text>
</comment>
<sequence>MPSVAYWDCFSGISGDMALGALLDAGLDLAALQTELGRLNLPGWELSAQRDVRYGISGTYVRVRTEEQSTHRHLADIRAILERSSLAPVVRDRALRVFTRLAEAEGAVHGMSPEAVHFHEVGAVDAIVDVVGVVAGLRLLGVEQVYASPLPLGGGWINAAHGRIPAPGPAVLALLGAVGAPTVDDDIPFELVTPTGAALLAELATWRRPALRLARTGYGFGTRDTGRLNAVRVWLGESAAGTAGARHALEQVVLLETNLDDQTGEQMAFAAEELLRMGALDVWWQPIGMKKGRPGVLFSVLSTQEREPELVERLFRETTTLGIRRSTVERWTSEREIRTVQTEWGVVRVKVKRWNGREIQSAPEYEDCARLARETGVPLRAIYAAAEREAEGLNKGDGC</sequence>
<dbReference type="PANTHER" id="PTHR36566:SF1">
    <property type="entry name" value="PYRIDINIUM-3,5-BISTHIOCARBOXYLIC ACID MONONUCLEOTIDE NICKEL INSERTION PROTEIN"/>
    <property type="match status" value="1"/>
</dbReference>
<evidence type="ECO:0000313" key="3">
    <source>
        <dbReference type="EMBL" id="CAA9263702.1"/>
    </source>
</evidence>
<organism evidence="3">
    <name type="scientific">uncultured Chloroflexia bacterium</name>
    <dbReference type="NCBI Taxonomy" id="1672391"/>
    <lineage>
        <taxon>Bacteria</taxon>
        <taxon>Bacillati</taxon>
        <taxon>Chloroflexota</taxon>
        <taxon>Chloroflexia</taxon>
        <taxon>environmental samples</taxon>
    </lineage>
</organism>
<dbReference type="EMBL" id="CADCTK010000564">
    <property type="protein sequence ID" value="CAA9263702.1"/>
    <property type="molecule type" value="Genomic_DNA"/>
</dbReference>
<dbReference type="InterPro" id="IPR002822">
    <property type="entry name" value="Ni_insertion"/>
</dbReference>
<dbReference type="AlphaFoldDB" id="A0A6J4IW18"/>
<dbReference type="GO" id="GO:0016151">
    <property type="term" value="F:nickel cation binding"/>
    <property type="evidence" value="ECO:0007669"/>
    <property type="project" value="UniProtKB-UniRule"/>
</dbReference>
<dbReference type="HAMAP" id="MF_01074">
    <property type="entry name" value="LarC"/>
    <property type="match status" value="1"/>
</dbReference>
<dbReference type="GO" id="GO:0016829">
    <property type="term" value="F:lyase activity"/>
    <property type="evidence" value="ECO:0007669"/>
    <property type="project" value="UniProtKB-UniRule"/>
</dbReference>
<evidence type="ECO:0000256" key="2">
    <source>
        <dbReference type="HAMAP-Rule" id="MF_01074"/>
    </source>
</evidence>
<accession>A0A6J4IW18</accession>
<dbReference type="NCBIfam" id="TIGR00299">
    <property type="entry name" value="nickel pincer cofactor biosynthesis protein LarC"/>
    <property type="match status" value="1"/>
</dbReference>
<dbReference type="Gene3D" id="3.30.70.1380">
    <property type="entry name" value="Transcriptional regulatory protein pf0864 domain like"/>
    <property type="match status" value="1"/>
</dbReference>
<gene>
    <name evidence="3" type="ORF">AVDCRST_MAG26-2460</name>
</gene>
<evidence type="ECO:0000256" key="1">
    <source>
        <dbReference type="ARBA" id="ARBA00022596"/>
    </source>
</evidence>
<name>A0A6J4IW18_9CHLR</name>
<reference evidence="3" key="1">
    <citation type="submission" date="2020-02" db="EMBL/GenBank/DDBJ databases">
        <authorList>
            <person name="Meier V. D."/>
        </authorList>
    </citation>
    <scope>NUCLEOTIDE SEQUENCE</scope>
    <source>
        <strain evidence="3">AVDCRST_MAG26</strain>
    </source>
</reference>
<dbReference type="Gene3D" id="3.10.20.300">
    <property type="entry name" value="mk0293 like domain"/>
    <property type="match status" value="1"/>
</dbReference>
<dbReference type="PANTHER" id="PTHR36566">
    <property type="entry name" value="NICKEL INSERTION PROTEIN-RELATED"/>
    <property type="match status" value="1"/>
</dbReference>
<protein>
    <recommendedName>
        <fullName evidence="2">Putative nickel insertion protein</fullName>
    </recommendedName>
</protein>
<keyword evidence="1 2" id="KW-0533">Nickel</keyword>